<dbReference type="CDD" id="cd00082">
    <property type="entry name" value="HisKA"/>
    <property type="match status" value="1"/>
</dbReference>
<gene>
    <name evidence="22" type="ORF">KME32_34920</name>
</gene>
<dbReference type="InterPro" id="IPR013656">
    <property type="entry name" value="PAS_4"/>
</dbReference>
<evidence type="ECO:0000256" key="1">
    <source>
        <dbReference type="ARBA" id="ARBA00000085"/>
    </source>
</evidence>
<feature type="domain" description="PAS" evidence="20">
    <location>
        <begin position="148"/>
        <end position="219"/>
    </location>
</feature>
<feature type="domain" description="PAS" evidence="20">
    <location>
        <begin position="571"/>
        <end position="643"/>
    </location>
</feature>
<dbReference type="Gene3D" id="1.10.287.130">
    <property type="match status" value="1"/>
</dbReference>
<dbReference type="SUPFAM" id="SSF52172">
    <property type="entry name" value="CheY-like"/>
    <property type="match status" value="1"/>
</dbReference>
<dbReference type="Gene3D" id="3.30.565.10">
    <property type="entry name" value="Histidine kinase-like ATPase, C-terminal domain"/>
    <property type="match status" value="1"/>
</dbReference>
<dbReference type="PROSITE" id="PS50112">
    <property type="entry name" value="PAS"/>
    <property type="match status" value="3"/>
</dbReference>
<dbReference type="SUPFAM" id="SSF55781">
    <property type="entry name" value="GAF domain-like"/>
    <property type="match status" value="1"/>
</dbReference>
<feature type="coiled-coil region" evidence="16">
    <location>
        <begin position="689"/>
        <end position="720"/>
    </location>
</feature>
<dbReference type="InterPro" id="IPR003018">
    <property type="entry name" value="GAF"/>
</dbReference>
<dbReference type="InterPro" id="IPR036097">
    <property type="entry name" value="HisK_dim/P_sf"/>
</dbReference>
<dbReference type="InterPro" id="IPR036890">
    <property type="entry name" value="HATPase_C_sf"/>
</dbReference>
<dbReference type="Pfam" id="PF00072">
    <property type="entry name" value="Response_reg"/>
    <property type="match status" value="1"/>
</dbReference>
<dbReference type="InterPro" id="IPR000700">
    <property type="entry name" value="PAS-assoc_C"/>
</dbReference>
<evidence type="ECO:0000256" key="15">
    <source>
        <dbReference type="PROSITE-ProRule" id="PRU00169"/>
    </source>
</evidence>
<keyword evidence="12 17" id="KW-1133">Transmembrane helix</keyword>
<keyword evidence="10" id="KW-0418">Kinase</keyword>
<dbReference type="PANTHER" id="PTHR43547:SF2">
    <property type="entry name" value="HYBRID SIGNAL TRANSDUCTION HISTIDINE KINASE C"/>
    <property type="match status" value="1"/>
</dbReference>
<dbReference type="InterPro" id="IPR011006">
    <property type="entry name" value="CheY-like_superfamily"/>
</dbReference>
<evidence type="ECO:0000256" key="5">
    <source>
        <dbReference type="ARBA" id="ARBA00022475"/>
    </source>
</evidence>
<dbReference type="SMART" id="SM00086">
    <property type="entry name" value="PAC"/>
    <property type="match status" value="3"/>
</dbReference>
<feature type="transmembrane region" description="Helical" evidence="17">
    <location>
        <begin position="43"/>
        <end position="76"/>
    </location>
</feature>
<keyword evidence="7" id="KW-0808">Transferase</keyword>
<dbReference type="SMART" id="SM00091">
    <property type="entry name" value="PAS"/>
    <property type="match status" value="3"/>
</dbReference>
<dbReference type="SMART" id="SM00388">
    <property type="entry name" value="HisKA"/>
    <property type="match status" value="1"/>
</dbReference>
<dbReference type="Pfam" id="PF13493">
    <property type="entry name" value="DUF4118"/>
    <property type="match status" value="1"/>
</dbReference>
<evidence type="ECO:0000256" key="6">
    <source>
        <dbReference type="ARBA" id="ARBA00022553"/>
    </source>
</evidence>
<dbReference type="GO" id="GO:0000155">
    <property type="term" value="F:phosphorelay sensor kinase activity"/>
    <property type="evidence" value="ECO:0007669"/>
    <property type="project" value="InterPro"/>
</dbReference>
<keyword evidence="13" id="KW-0902">Two-component regulatory system</keyword>
<evidence type="ECO:0000256" key="8">
    <source>
        <dbReference type="ARBA" id="ARBA00022692"/>
    </source>
</evidence>
<evidence type="ECO:0000259" key="20">
    <source>
        <dbReference type="PROSITE" id="PS50112"/>
    </source>
</evidence>
<evidence type="ECO:0000256" key="14">
    <source>
        <dbReference type="ARBA" id="ARBA00023136"/>
    </source>
</evidence>
<dbReference type="InterPro" id="IPR003594">
    <property type="entry name" value="HATPase_dom"/>
</dbReference>
<evidence type="ECO:0000256" key="16">
    <source>
        <dbReference type="SAM" id="Coils"/>
    </source>
</evidence>
<keyword evidence="8 17" id="KW-0812">Transmembrane</keyword>
<dbReference type="InterPro" id="IPR038318">
    <property type="entry name" value="KdpD_sf"/>
</dbReference>
<dbReference type="InterPro" id="IPR004358">
    <property type="entry name" value="Sig_transdc_His_kin-like_C"/>
</dbReference>
<accession>A0A951UJS1</accession>
<dbReference type="Pfam" id="PF13185">
    <property type="entry name" value="GAF_2"/>
    <property type="match status" value="1"/>
</dbReference>
<evidence type="ECO:0000313" key="22">
    <source>
        <dbReference type="EMBL" id="MBW4566178.1"/>
    </source>
</evidence>
<evidence type="ECO:0000256" key="12">
    <source>
        <dbReference type="ARBA" id="ARBA00022989"/>
    </source>
</evidence>
<feature type="domain" description="Response regulatory" evidence="19">
    <location>
        <begin position="976"/>
        <end position="1094"/>
    </location>
</feature>
<dbReference type="InterPro" id="IPR035965">
    <property type="entry name" value="PAS-like_dom_sf"/>
</dbReference>
<dbReference type="SMART" id="SM00065">
    <property type="entry name" value="GAF"/>
    <property type="match status" value="1"/>
</dbReference>
<keyword evidence="9" id="KW-0547">Nucleotide-binding</keyword>
<evidence type="ECO:0000256" key="2">
    <source>
        <dbReference type="ARBA" id="ARBA00004141"/>
    </source>
</evidence>
<comment type="catalytic activity">
    <reaction evidence="1">
        <text>ATP + protein L-histidine = ADP + protein N-phospho-L-histidine.</text>
        <dbReference type="EC" id="2.7.13.3"/>
    </reaction>
</comment>
<proteinExistence type="predicted"/>
<dbReference type="InterPro" id="IPR025201">
    <property type="entry name" value="KdpD_TM"/>
</dbReference>
<evidence type="ECO:0000256" key="9">
    <source>
        <dbReference type="ARBA" id="ARBA00022741"/>
    </source>
</evidence>
<dbReference type="PANTHER" id="PTHR43547">
    <property type="entry name" value="TWO-COMPONENT HISTIDINE KINASE"/>
    <property type="match status" value="1"/>
</dbReference>
<feature type="domain" description="PAC" evidence="21">
    <location>
        <begin position="645"/>
        <end position="698"/>
    </location>
</feature>
<evidence type="ECO:0000256" key="13">
    <source>
        <dbReference type="ARBA" id="ARBA00023012"/>
    </source>
</evidence>
<dbReference type="PROSITE" id="PS50109">
    <property type="entry name" value="HIS_KIN"/>
    <property type="match status" value="1"/>
</dbReference>
<dbReference type="Gene3D" id="3.30.450.20">
    <property type="entry name" value="PAS domain"/>
    <property type="match status" value="3"/>
</dbReference>
<dbReference type="InterPro" id="IPR013655">
    <property type="entry name" value="PAS_fold_3"/>
</dbReference>
<dbReference type="Pfam" id="PF08447">
    <property type="entry name" value="PAS_3"/>
    <property type="match status" value="1"/>
</dbReference>
<dbReference type="Gene3D" id="1.20.120.620">
    <property type="entry name" value="Backbone structure of the membrane domain of e. Coli histidine kinase receptor kdpd"/>
    <property type="match status" value="1"/>
</dbReference>
<dbReference type="InterPro" id="IPR005467">
    <property type="entry name" value="His_kinase_dom"/>
</dbReference>
<dbReference type="InterPro" id="IPR001789">
    <property type="entry name" value="Sig_transdc_resp-reg_receiver"/>
</dbReference>
<evidence type="ECO:0000256" key="7">
    <source>
        <dbReference type="ARBA" id="ARBA00022679"/>
    </source>
</evidence>
<dbReference type="SUPFAM" id="SSF47384">
    <property type="entry name" value="Homodimeric domain of signal transducing histidine kinase"/>
    <property type="match status" value="1"/>
</dbReference>
<dbReference type="SUPFAM" id="SSF55785">
    <property type="entry name" value="PYP-like sensor domain (PAS domain)"/>
    <property type="match status" value="3"/>
</dbReference>
<reference evidence="22" key="2">
    <citation type="journal article" date="2022" name="Microbiol. Resour. Announc.">
        <title>Metagenome Sequencing to Explore Phylogenomics of Terrestrial Cyanobacteria.</title>
        <authorList>
            <person name="Ward R.D."/>
            <person name="Stajich J.E."/>
            <person name="Johansen J.R."/>
            <person name="Huntemann M."/>
            <person name="Clum A."/>
            <person name="Foster B."/>
            <person name="Foster B."/>
            <person name="Roux S."/>
            <person name="Palaniappan K."/>
            <person name="Varghese N."/>
            <person name="Mukherjee S."/>
            <person name="Reddy T.B.K."/>
            <person name="Daum C."/>
            <person name="Copeland A."/>
            <person name="Chen I.A."/>
            <person name="Ivanova N.N."/>
            <person name="Kyrpides N.C."/>
            <person name="Shapiro N."/>
            <person name="Eloe-Fadrosh E.A."/>
            <person name="Pietrasiak N."/>
        </authorList>
    </citation>
    <scope>NUCLEOTIDE SEQUENCE</scope>
    <source>
        <strain evidence="22">JT2-VF2</strain>
    </source>
</reference>
<dbReference type="CDD" id="cd16922">
    <property type="entry name" value="HATPase_EvgS-ArcB-TorS-like"/>
    <property type="match status" value="1"/>
</dbReference>
<dbReference type="EC" id="2.7.13.3" evidence="4"/>
<comment type="caution">
    <text evidence="22">The sequence shown here is derived from an EMBL/GenBank/DDBJ whole genome shotgun (WGS) entry which is preliminary data.</text>
</comment>
<dbReference type="PRINTS" id="PR00344">
    <property type="entry name" value="BCTRLSENSOR"/>
</dbReference>
<evidence type="ECO:0000256" key="3">
    <source>
        <dbReference type="ARBA" id="ARBA00004236"/>
    </source>
</evidence>
<feature type="domain" description="PAC" evidence="21">
    <location>
        <begin position="522"/>
        <end position="574"/>
    </location>
</feature>
<keyword evidence="14 17" id="KW-0472">Membrane</keyword>
<evidence type="ECO:0000259" key="19">
    <source>
        <dbReference type="PROSITE" id="PS50110"/>
    </source>
</evidence>
<dbReference type="FunFam" id="3.30.565.10:FF:000023">
    <property type="entry name" value="PAS domain-containing sensor histidine kinase"/>
    <property type="match status" value="1"/>
</dbReference>
<evidence type="ECO:0000313" key="23">
    <source>
        <dbReference type="Proteomes" id="UP000715781"/>
    </source>
</evidence>
<sequence length="1098" mass="123093">MRAERRNRSKRLFDFGLVVLSVAVALGLTLLLTPWLYPTVTPLFFVAVMISAWLGGWESGLLATVLSTLAISYFFIEPLYSLQVINIGTVVRLSLLAIAAGLVSCLSQSQRRALERLGASYQKLKETMEREEAARTKGSQTEDALRQSEARFRVVAANLPQGAVFMVDRNLRYLLAEGKALEEAGMTSEDFVGKTIWEALAPSLANYYEPYFRQALNGEPFSHEHYSHDHHYISHGTPLVNDRGEIYAVLAMSYDITDRKRVEDERARAEEAVAADLRDTQLLRELAARSVRESNVQTLYQDLISAALAITHAQAGTIQLLDPATQELVMLAMQNFTPAMFEHFSRIDARSNTSCGMALRSGERAFVDFDVPESEDPNGFCRVHIEAGYLSAQSTPLLTRSGRVIGMISTHWRDRHRPSERELRFLDLLARQAADLIEQRQFEQALRQSEADFRTLADNISQFAWAADVTGWIFWYNRRWFDYTGTTLEEMQGWGWQKVHHPDHVDRVVGHFRHCIETGEPWEDTFPLRGKDGTYRWFLSRAILIRDEQGQILRWFGTNTDVTDLKQAELEIQKFASLADNSTDFIGMCDLNFVPFYVNEAGRKMVGLEDVQQYSETPVREFFFPEDQDFIINEFFPRVLQVGQAEVEIRFRHFKTDEAVWMIYNVFYLQDVNSQRIGLATVSRNITERKQVETARLRLAEEREQLLQREQAAREAAETANRIKDEFLAVLSHELRSPLNPILGWAKLLQTGKLDAAKTTQAIMTIERNAKLQSELIEDLLDVSRILQGKLSLNASSVDLAATIRGALETVRLAAEAKSIAVEANLDSEVGQVAGDSIRLQQVVWNLLSNAVKFTPAGGRVEVRLERVDHQAQITVSDNGKGMSANFLPYVFDYFRQEDGATTRQFGGLGLGLAIVRHLVELHGGTVEVVSAGEGLGATFTVKLPQMKRHEDVEGSSSVENPPFTPSSTLPLTGLQILVIDDETDSREFVAFVLEQAGASVTTAATASAGFLAFTLSPPDVLISDIGMPDMDGYMLMRQVRKLPPEQGGKVKAIALTAYAGEGNQQQALHTGFQQHLAKPVEPDTLVQAIAKLLRHNP</sequence>
<feature type="modified residue" description="4-aspartylphosphate" evidence="15">
    <location>
        <position position="1025"/>
    </location>
</feature>
<keyword evidence="16" id="KW-0175">Coiled coil</keyword>
<dbReference type="PROSITE" id="PS50110">
    <property type="entry name" value="RESPONSE_REGULATORY"/>
    <property type="match status" value="1"/>
</dbReference>
<dbReference type="AlphaFoldDB" id="A0A951UJS1"/>
<dbReference type="SMART" id="SM00387">
    <property type="entry name" value="HATPase_c"/>
    <property type="match status" value="1"/>
</dbReference>
<evidence type="ECO:0000259" key="18">
    <source>
        <dbReference type="PROSITE" id="PS50109"/>
    </source>
</evidence>
<dbReference type="SMART" id="SM00448">
    <property type="entry name" value="REC"/>
    <property type="match status" value="1"/>
</dbReference>
<keyword evidence="11" id="KW-0067">ATP-binding</keyword>
<evidence type="ECO:0000256" key="11">
    <source>
        <dbReference type="ARBA" id="ARBA00022840"/>
    </source>
</evidence>
<dbReference type="CDD" id="cd00130">
    <property type="entry name" value="PAS"/>
    <property type="match status" value="2"/>
</dbReference>
<protein>
    <recommendedName>
        <fullName evidence="4">histidine kinase</fullName>
        <ecNumber evidence="4">2.7.13.3</ecNumber>
    </recommendedName>
</protein>
<dbReference type="SUPFAM" id="SSF55874">
    <property type="entry name" value="ATPase domain of HSP90 chaperone/DNA topoisomerase II/histidine kinase"/>
    <property type="match status" value="1"/>
</dbReference>
<dbReference type="CDD" id="cd17580">
    <property type="entry name" value="REC_2_DhkD-like"/>
    <property type="match status" value="1"/>
</dbReference>
<feature type="transmembrane region" description="Helical" evidence="17">
    <location>
        <begin position="83"/>
        <end position="103"/>
    </location>
</feature>
<dbReference type="Proteomes" id="UP000715781">
    <property type="component" value="Unassembled WGS sequence"/>
</dbReference>
<feature type="domain" description="Histidine kinase" evidence="18">
    <location>
        <begin position="730"/>
        <end position="948"/>
    </location>
</feature>
<dbReference type="GO" id="GO:0005886">
    <property type="term" value="C:plasma membrane"/>
    <property type="evidence" value="ECO:0007669"/>
    <property type="project" value="UniProtKB-SubCell"/>
</dbReference>
<comment type="subcellular location">
    <subcellularLocation>
        <location evidence="3">Cell membrane</location>
    </subcellularLocation>
    <subcellularLocation>
        <location evidence="2">Membrane</location>
        <topology evidence="2">Multi-pass membrane protein</topology>
    </subcellularLocation>
</comment>
<dbReference type="Pfam" id="PF08448">
    <property type="entry name" value="PAS_4"/>
    <property type="match status" value="2"/>
</dbReference>
<dbReference type="InterPro" id="IPR029016">
    <property type="entry name" value="GAF-like_dom_sf"/>
</dbReference>
<evidence type="ECO:0000256" key="4">
    <source>
        <dbReference type="ARBA" id="ARBA00012438"/>
    </source>
</evidence>
<evidence type="ECO:0000256" key="17">
    <source>
        <dbReference type="SAM" id="Phobius"/>
    </source>
</evidence>
<dbReference type="InterPro" id="IPR000014">
    <property type="entry name" value="PAS"/>
</dbReference>
<reference evidence="22" key="1">
    <citation type="submission" date="2021-05" db="EMBL/GenBank/DDBJ databases">
        <authorList>
            <person name="Pietrasiak N."/>
            <person name="Ward R."/>
            <person name="Stajich J.E."/>
            <person name="Kurbessoian T."/>
        </authorList>
    </citation>
    <scope>NUCLEOTIDE SEQUENCE</scope>
    <source>
        <strain evidence="22">JT2-VF2</strain>
    </source>
</reference>
<dbReference type="FunFam" id="3.30.450.20:FF:000099">
    <property type="entry name" value="Sensory box sensor histidine kinase"/>
    <property type="match status" value="1"/>
</dbReference>
<dbReference type="Pfam" id="PF02518">
    <property type="entry name" value="HATPase_c"/>
    <property type="match status" value="1"/>
</dbReference>
<dbReference type="GO" id="GO:0005524">
    <property type="term" value="F:ATP binding"/>
    <property type="evidence" value="ECO:0007669"/>
    <property type="project" value="UniProtKB-KW"/>
</dbReference>
<evidence type="ECO:0000259" key="21">
    <source>
        <dbReference type="PROSITE" id="PS50113"/>
    </source>
</evidence>
<keyword evidence="5" id="KW-1003">Cell membrane</keyword>
<organism evidence="22 23">
    <name type="scientific">Mojavia pulchra JT2-VF2</name>
    <dbReference type="NCBI Taxonomy" id="287848"/>
    <lineage>
        <taxon>Bacteria</taxon>
        <taxon>Bacillati</taxon>
        <taxon>Cyanobacteriota</taxon>
        <taxon>Cyanophyceae</taxon>
        <taxon>Nostocales</taxon>
        <taxon>Nostocaceae</taxon>
    </lineage>
</organism>
<dbReference type="Gene3D" id="3.40.50.2300">
    <property type="match status" value="1"/>
</dbReference>
<name>A0A951UJS1_9NOST</name>
<dbReference type="NCBIfam" id="TIGR00229">
    <property type="entry name" value="sensory_box"/>
    <property type="match status" value="3"/>
</dbReference>
<feature type="domain" description="PAC" evidence="21">
    <location>
        <begin position="206"/>
        <end position="268"/>
    </location>
</feature>
<dbReference type="Pfam" id="PF00512">
    <property type="entry name" value="HisKA"/>
    <property type="match status" value="1"/>
</dbReference>
<keyword evidence="6 15" id="KW-0597">Phosphoprotein</keyword>
<feature type="transmembrane region" description="Helical" evidence="17">
    <location>
        <begin position="12"/>
        <end position="37"/>
    </location>
</feature>
<dbReference type="InterPro" id="IPR003661">
    <property type="entry name" value="HisK_dim/P_dom"/>
</dbReference>
<dbReference type="PROSITE" id="PS50113">
    <property type="entry name" value="PAC"/>
    <property type="match status" value="3"/>
</dbReference>
<dbReference type="Gene3D" id="3.30.450.40">
    <property type="match status" value="1"/>
</dbReference>
<dbReference type="EMBL" id="JAHHHN010000064">
    <property type="protein sequence ID" value="MBW4566178.1"/>
    <property type="molecule type" value="Genomic_DNA"/>
</dbReference>
<feature type="domain" description="PAS" evidence="20">
    <location>
        <begin position="449"/>
        <end position="519"/>
    </location>
</feature>
<evidence type="ECO:0000256" key="10">
    <source>
        <dbReference type="ARBA" id="ARBA00022777"/>
    </source>
</evidence>
<dbReference type="InterPro" id="IPR001610">
    <property type="entry name" value="PAC"/>
</dbReference>